<comment type="caution">
    <text evidence="1">The sequence shown here is derived from an EMBL/GenBank/DDBJ whole genome shotgun (WGS) entry which is preliminary data.</text>
</comment>
<proteinExistence type="predicted"/>
<dbReference type="InterPro" id="IPR021457">
    <property type="entry name" value="DUF3108"/>
</dbReference>
<sequence length="258" mass="29991">MESASPRRRYLVRSGTVRKYSRNRQLLGGLLIGLIGLFLSDALAALPPEFSARYRVSLGSITVGEARLELEHLPDDRYRYRSVSRPTGITGLFYRREVSEYSEGKVTDSGLQPERYYYERRGRGSRNVELRFDWEKGRVINLVADDRWQMKIPPDTMDRLVSQLQLMDDLKNGTSELEYRIADGGLLRTYRLTVEGRETLHTRLGEFETLRVTRQQTEDDSRATTFWAAPALNYLPVRVDHRERNDAYRMTLDEVKGF</sequence>
<dbReference type="AlphaFoldDB" id="A0A3E0X0N9"/>
<dbReference type="Proteomes" id="UP000256763">
    <property type="component" value="Unassembled WGS sequence"/>
</dbReference>
<dbReference type="Pfam" id="PF11306">
    <property type="entry name" value="DUF3108"/>
    <property type="match status" value="1"/>
</dbReference>
<name>A0A3E0X0N9_9GAMM</name>
<gene>
    <name evidence="1" type="ORF">CAL65_06335</name>
</gene>
<keyword evidence="2" id="KW-1185">Reference proteome</keyword>
<evidence type="ECO:0000313" key="2">
    <source>
        <dbReference type="Proteomes" id="UP000256763"/>
    </source>
</evidence>
<dbReference type="OrthoDB" id="6007799at2"/>
<protein>
    <recommendedName>
        <fullName evidence="3">DUF3108 domain-containing protein</fullName>
    </recommendedName>
</protein>
<evidence type="ECO:0000313" key="1">
    <source>
        <dbReference type="EMBL" id="RFA37981.1"/>
    </source>
</evidence>
<accession>A0A3E0X0N9</accession>
<dbReference type="RefSeq" id="WP_116301291.1">
    <property type="nucleotide sequence ID" value="NZ_NFZV01000004.1"/>
</dbReference>
<reference evidence="2" key="1">
    <citation type="submission" date="2017-05" db="EMBL/GenBank/DDBJ databases">
        <authorList>
            <person name="Sharma S."/>
            <person name="Sidhu C."/>
            <person name="Pinnaka A.K."/>
        </authorList>
    </citation>
    <scope>NUCLEOTIDE SEQUENCE [LARGE SCALE GENOMIC DNA]</scope>
    <source>
        <strain evidence="2">AK93</strain>
    </source>
</reference>
<organism evidence="1 2">
    <name type="scientific">Alkalilimnicola ehrlichii</name>
    <dbReference type="NCBI Taxonomy" id="351052"/>
    <lineage>
        <taxon>Bacteria</taxon>
        <taxon>Pseudomonadati</taxon>
        <taxon>Pseudomonadota</taxon>
        <taxon>Gammaproteobacteria</taxon>
        <taxon>Chromatiales</taxon>
        <taxon>Ectothiorhodospiraceae</taxon>
        <taxon>Alkalilimnicola</taxon>
    </lineage>
</organism>
<evidence type="ECO:0008006" key="3">
    <source>
        <dbReference type="Google" id="ProtNLM"/>
    </source>
</evidence>
<dbReference type="EMBL" id="NFZW01000005">
    <property type="protein sequence ID" value="RFA37981.1"/>
    <property type="molecule type" value="Genomic_DNA"/>
</dbReference>